<proteinExistence type="predicted"/>
<organism evidence="3 4">
    <name type="scientific">Nitrosomonas oligotropha</name>
    <dbReference type="NCBI Taxonomy" id="42354"/>
    <lineage>
        <taxon>Bacteria</taxon>
        <taxon>Pseudomonadati</taxon>
        <taxon>Pseudomonadota</taxon>
        <taxon>Betaproteobacteria</taxon>
        <taxon>Nitrosomonadales</taxon>
        <taxon>Nitrosomonadaceae</taxon>
        <taxon>Nitrosomonas</taxon>
    </lineage>
</organism>
<dbReference type="OrthoDB" id="8546082at2"/>
<feature type="coiled-coil region" evidence="1">
    <location>
        <begin position="64"/>
        <end position="123"/>
    </location>
</feature>
<evidence type="ECO:0000259" key="2">
    <source>
        <dbReference type="Pfam" id="PF08239"/>
    </source>
</evidence>
<dbReference type="RefSeq" id="WP_090321893.1">
    <property type="nucleotide sequence ID" value="NZ_FNOE01000033.1"/>
</dbReference>
<evidence type="ECO:0000256" key="1">
    <source>
        <dbReference type="SAM" id="Coils"/>
    </source>
</evidence>
<feature type="domain" description="SH3b" evidence="2">
    <location>
        <begin position="218"/>
        <end position="266"/>
    </location>
</feature>
<evidence type="ECO:0000313" key="4">
    <source>
        <dbReference type="Proteomes" id="UP000198814"/>
    </source>
</evidence>
<keyword evidence="4" id="KW-1185">Reference proteome</keyword>
<sequence>MLNQSELQNNKTIKFWFHASLPRLCKKAYSLSNLLILITIALNFAGCASQEQLPPPVIEAAPVTSSQEENLRKEIARLEKLLAEKDELIKNQQIRQQNQAQVLREVNKEATRAQVKLHRLATKPGTASAIAETEVALANLKQTKVSPANQVLQIQAKHLVDTASILFAKDQYASAMNYITQAKQLISLITTPNHKKTADENNSLLEFHTPIKLHAKANINLRKMPSANAQLLTTLKKNTVVIANASQGSWLRVQVDEKQGWVLNTGLEAGKNHHP</sequence>
<dbReference type="EMBL" id="FODO01000030">
    <property type="protein sequence ID" value="SEO97472.1"/>
    <property type="molecule type" value="Genomic_DNA"/>
</dbReference>
<dbReference type="Pfam" id="PF08239">
    <property type="entry name" value="SH3_3"/>
    <property type="match status" value="1"/>
</dbReference>
<dbReference type="Gene3D" id="2.30.30.40">
    <property type="entry name" value="SH3 Domains"/>
    <property type="match status" value="1"/>
</dbReference>
<name>A0A1H8U2G9_9PROT</name>
<dbReference type="AlphaFoldDB" id="A0A1H8U2G9"/>
<gene>
    <name evidence="3" type="ORF">SAMN05216333_13016</name>
</gene>
<keyword evidence="1" id="KW-0175">Coiled coil</keyword>
<reference evidence="4" key="1">
    <citation type="submission" date="2016-10" db="EMBL/GenBank/DDBJ databases">
        <authorList>
            <person name="Varghese N."/>
            <person name="Submissions S."/>
        </authorList>
    </citation>
    <scope>NUCLEOTIDE SEQUENCE [LARGE SCALE GENOMIC DNA]</scope>
    <source>
        <strain evidence="4">Nm76</strain>
    </source>
</reference>
<protein>
    <submittedName>
        <fullName evidence="3">SH3 domain-containing protein</fullName>
    </submittedName>
</protein>
<dbReference type="Proteomes" id="UP000198814">
    <property type="component" value="Unassembled WGS sequence"/>
</dbReference>
<evidence type="ECO:0000313" key="3">
    <source>
        <dbReference type="EMBL" id="SEO97472.1"/>
    </source>
</evidence>
<accession>A0A1H8U2G9</accession>
<dbReference type="InterPro" id="IPR003646">
    <property type="entry name" value="SH3-like_bac-type"/>
</dbReference>